<reference evidence="2" key="1">
    <citation type="journal article" date="2016" name="Genome Announc.">
        <title>Draft Genome Sequences of Five Rapidly Growing Mycobacterium Species, M. thermoresistibile, M. fortuitum subsp. acetamidolyticum, M. canariasense, M. brisbanense, and M. novocastrense.</title>
        <authorList>
            <person name="Katahira K."/>
            <person name="Ogura Y."/>
            <person name="Gotoh Y."/>
            <person name="Hayashi T."/>
        </authorList>
    </citation>
    <scope>NUCLEOTIDE SEQUENCE [LARGE SCALE GENOMIC DNA]</scope>
    <source>
        <strain evidence="2">JCM15654</strain>
    </source>
</reference>
<comment type="caution">
    <text evidence="1">The sequence shown here is derived from an EMBL/GenBank/DDBJ whole genome shotgun (WGS) entry which is preliminary data.</text>
</comment>
<protein>
    <submittedName>
        <fullName evidence="1">Proprotein convertase P</fullName>
    </submittedName>
</protein>
<evidence type="ECO:0000313" key="2">
    <source>
        <dbReference type="Proteomes" id="UP000069620"/>
    </source>
</evidence>
<dbReference type="Proteomes" id="UP000069620">
    <property type="component" value="Unassembled WGS sequence"/>
</dbReference>
<name>A0A124E0Y5_9MYCO</name>
<dbReference type="EMBL" id="BCSX01000053">
    <property type="protein sequence ID" value="GAS91968.1"/>
    <property type="molecule type" value="Genomic_DNA"/>
</dbReference>
<organism evidence="1 2">
    <name type="scientific">Mycolicibacterium brisbanense</name>
    <dbReference type="NCBI Taxonomy" id="146020"/>
    <lineage>
        <taxon>Bacteria</taxon>
        <taxon>Bacillati</taxon>
        <taxon>Actinomycetota</taxon>
        <taxon>Actinomycetes</taxon>
        <taxon>Mycobacteriales</taxon>
        <taxon>Mycobacteriaceae</taxon>
        <taxon>Mycolicibacterium</taxon>
    </lineage>
</organism>
<dbReference type="AlphaFoldDB" id="A0A124E0Y5"/>
<evidence type="ECO:0000313" key="1">
    <source>
        <dbReference type="EMBL" id="GAS91968.1"/>
    </source>
</evidence>
<reference evidence="2" key="2">
    <citation type="submission" date="2016-02" db="EMBL/GenBank/DDBJ databases">
        <title>Draft genome sequence of five rapidly growing Mycobacterium species.</title>
        <authorList>
            <person name="Katahira K."/>
            <person name="Gotou Y."/>
            <person name="Iida K."/>
            <person name="Ogura Y."/>
            <person name="Hayashi T."/>
        </authorList>
    </citation>
    <scope>NUCLEOTIDE SEQUENCE [LARGE SCALE GENOMIC DNA]</scope>
    <source>
        <strain evidence="2">JCM15654</strain>
    </source>
</reference>
<proteinExistence type="predicted"/>
<accession>A0A124E0Y5</accession>
<gene>
    <name evidence="1" type="ORF">RMCB_6064</name>
</gene>
<sequence>MRFMCHCRELVSTNATPAPETFSVIGTADEEESLESWAHAAAEYVTAVRNGHRDSWMAQHFSHLPDASDSEVLSDLLTKYLLPHQRLDIICPACGRLWRQDAPGGSAHRSFLPEG</sequence>
<keyword evidence="2" id="KW-1185">Reference proteome</keyword>